<dbReference type="GO" id="GO:0005347">
    <property type="term" value="F:ATP transmembrane transporter activity"/>
    <property type="evidence" value="ECO:0007669"/>
    <property type="project" value="TreeGrafter"/>
</dbReference>
<evidence type="ECO:0000256" key="1">
    <source>
        <dbReference type="ARBA" id="ARBA00004585"/>
    </source>
</evidence>
<feature type="repeat" description="Solcar" evidence="9">
    <location>
        <begin position="133"/>
        <end position="220"/>
    </location>
</feature>
<dbReference type="AlphaFoldDB" id="A0A4Z0A5Z1"/>
<dbReference type="InterPro" id="IPR018108">
    <property type="entry name" value="MCP_transmembrane"/>
</dbReference>
<dbReference type="GO" id="GO:0015217">
    <property type="term" value="F:ADP transmembrane transporter activity"/>
    <property type="evidence" value="ECO:0007669"/>
    <property type="project" value="TreeGrafter"/>
</dbReference>
<comment type="caution">
    <text evidence="11">The sequence shown here is derived from an EMBL/GenBank/DDBJ whole genome shotgun (WGS) entry which is preliminary data.</text>
</comment>
<dbReference type="GO" id="GO:0080122">
    <property type="term" value="F:AMP transmembrane transporter activity"/>
    <property type="evidence" value="ECO:0007669"/>
    <property type="project" value="TreeGrafter"/>
</dbReference>
<reference evidence="11 12" key="1">
    <citation type="submission" date="2019-02" db="EMBL/GenBank/DDBJ databases">
        <title>Genome sequencing of the rare red list fungi Hericium alpestre (H. flagellum).</title>
        <authorList>
            <person name="Buettner E."/>
            <person name="Kellner H."/>
        </authorList>
    </citation>
    <scope>NUCLEOTIDE SEQUENCE [LARGE SCALE GENOMIC DNA]</scope>
    <source>
        <strain evidence="11 12">DSM 108284</strain>
    </source>
</reference>
<name>A0A4Z0A5Z1_9AGAM</name>
<keyword evidence="8" id="KW-0576">Peroxisome</keyword>
<feature type="repeat" description="Solcar" evidence="9">
    <location>
        <begin position="20"/>
        <end position="117"/>
    </location>
</feature>
<keyword evidence="3 10" id="KW-0813">Transport</keyword>
<dbReference type="PANTHER" id="PTHR45939">
    <property type="entry name" value="PEROXISOMAL MEMBRANE PROTEIN PMP34-RELATED"/>
    <property type="match status" value="1"/>
</dbReference>
<sequence>MKTKNENKSVYQAVIDIIKREGIVGLYSGLNSSLLGVAVTNGNPIWVVQTSQAVHTMNTPSDECSSPAPKKPGMLDTAAQILRTGGFAGLWRGIGPALVLVINPVLQYTVFEQLKNTLVRRRRARAVPGGTVLTDLDFFILGALSKLVATGITYPYIVVKSRLQGGHAGAQRYRSTLHGLQTIVKEEGIDGLYKGVGSKLTQSVLTAAILFAGQRRIFEITKRAISPVVTK</sequence>
<evidence type="ECO:0000256" key="4">
    <source>
        <dbReference type="ARBA" id="ARBA00022692"/>
    </source>
</evidence>
<evidence type="ECO:0000256" key="2">
    <source>
        <dbReference type="ARBA" id="ARBA00006375"/>
    </source>
</evidence>
<evidence type="ECO:0000256" key="8">
    <source>
        <dbReference type="ARBA" id="ARBA00023140"/>
    </source>
</evidence>
<dbReference type="InterPro" id="IPR052217">
    <property type="entry name" value="Mito/Peroxisomal_Carrier"/>
</dbReference>
<dbReference type="Gene3D" id="1.50.40.10">
    <property type="entry name" value="Mitochondrial carrier domain"/>
    <property type="match status" value="1"/>
</dbReference>
<evidence type="ECO:0000256" key="6">
    <source>
        <dbReference type="ARBA" id="ARBA00022989"/>
    </source>
</evidence>
<proteinExistence type="inferred from homology"/>
<protein>
    <submittedName>
        <fullName evidence="11">Uncharacterized protein</fullName>
    </submittedName>
</protein>
<dbReference type="SUPFAM" id="SSF103506">
    <property type="entry name" value="Mitochondrial carrier"/>
    <property type="match status" value="1"/>
</dbReference>
<dbReference type="EMBL" id="SFCI01000164">
    <property type="protein sequence ID" value="TFY81880.1"/>
    <property type="molecule type" value="Genomic_DNA"/>
</dbReference>
<dbReference type="GO" id="GO:0051724">
    <property type="term" value="F:NAD transmembrane transporter activity"/>
    <property type="evidence" value="ECO:0007669"/>
    <property type="project" value="TreeGrafter"/>
</dbReference>
<dbReference type="Pfam" id="PF00153">
    <property type="entry name" value="Mito_carr"/>
    <property type="match status" value="2"/>
</dbReference>
<comment type="similarity">
    <text evidence="2 10">Belongs to the mitochondrial carrier (TC 2.A.29) family.</text>
</comment>
<evidence type="ECO:0000313" key="11">
    <source>
        <dbReference type="EMBL" id="TFY81880.1"/>
    </source>
</evidence>
<keyword evidence="4 9" id="KW-0812">Transmembrane</keyword>
<evidence type="ECO:0000256" key="10">
    <source>
        <dbReference type="RuleBase" id="RU000488"/>
    </source>
</evidence>
<dbReference type="PANTHER" id="PTHR45939:SF5">
    <property type="entry name" value="PEROXISOMAL MEMBRANE PROTEIN PMP34"/>
    <property type="match status" value="1"/>
</dbReference>
<evidence type="ECO:0000256" key="5">
    <source>
        <dbReference type="ARBA" id="ARBA00022737"/>
    </source>
</evidence>
<dbReference type="GO" id="GO:0015230">
    <property type="term" value="F:FAD transmembrane transporter activity"/>
    <property type="evidence" value="ECO:0007669"/>
    <property type="project" value="TreeGrafter"/>
</dbReference>
<dbReference type="GO" id="GO:0005778">
    <property type="term" value="C:peroxisomal membrane"/>
    <property type="evidence" value="ECO:0007669"/>
    <property type="project" value="UniProtKB-SubCell"/>
</dbReference>
<keyword evidence="5" id="KW-0677">Repeat</keyword>
<dbReference type="PROSITE" id="PS50920">
    <property type="entry name" value="SOLCAR"/>
    <property type="match status" value="2"/>
</dbReference>
<dbReference type="GO" id="GO:0044610">
    <property type="term" value="F:FMN transmembrane transporter activity"/>
    <property type="evidence" value="ECO:0007669"/>
    <property type="project" value="TreeGrafter"/>
</dbReference>
<dbReference type="OrthoDB" id="2019556at2759"/>
<keyword evidence="12" id="KW-1185">Reference proteome</keyword>
<organism evidence="11 12">
    <name type="scientific">Hericium alpestre</name>
    <dbReference type="NCBI Taxonomy" id="135208"/>
    <lineage>
        <taxon>Eukaryota</taxon>
        <taxon>Fungi</taxon>
        <taxon>Dikarya</taxon>
        <taxon>Basidiomycota</taxon>
        <taxon>Agaricomycotina</taxon>
        <taxon>Agaricomycetes</taxon>
        <taxon>Russulales</taxon>
        <taxon>Hericiaceae</taxon>
        <taxon>Hericium</taxon>
    </lineage>
</organism>
<keyword evidence="6" id="KW-1133">Transmembrane helix</keyword>
<dbReference type="Proteomes" id="UP000298061">
    <property type="component" value="Unassembled WGS sequence"/>
</dbReference>
<comment type="subcellular location">
    <subcellularLocation>
        <location evidence="1">Peroxisome membrane</location>
        <topology evidence="1">Multi-pass membrane protein</topology>
    </subcellularLocation>
</comment>
<gene>
    <name evidence="11" type="ORF">EWM64_g2129</name>
</gene>
<dbReference type="InterPro" id="IPR023395">
    <property type="entry name" value="MCP_dom_sf"/>
</dbReference>
<evidence type="ECO:0000256" key="9">
    <source>
        <dbReference type="PROSITE-ProRule" id="PRU00282"/>
    </source>
</evidence>
<evidence type="ECO:0000313" key="12">
    <source>
        <dbReference type="Proteomes" id="UP000298061"/>
    </source>
</evidence>
<evidence type="ECO:0000256" key="3">
    <source>
        <dbReference type="ARBA" id="ARBA00022448"/>
    </source>
</evidence>
<keyword evidence="7 9" id="KW-0472">Membrane</keyword>
<evidence type="ECO:0000256" key="7">
    <source>
        <dbReference type="ARBA" id="ARBA00023136"/>
    </source>
</evidence>
<dbReference type="GO" id="GO:0015228">
    <property type="term" value="F:coenzyme A transmembrane transporter activity"/>
    <property type="evidence" value="ECO:0007669"/>
    <property type="project" value="TreeGrafter"/>
</dbReference>
<dbReference type="STRING" id="135208.A0A4Z0A5Z1"/>
<accession>A0A4Z0A5Z1</accession>